<dbReference type="Proteomes" id="UP001381693">
    <property type="component" value="Unassembled WGS sequence"/>
</dbReference>
<reference evidence="1 2" key="1">
    <citation type="submission" date="2023-11" db="EMBL/GenBank/DDBJ databases">
        <title>Halocaridina rubra genome assembly.</title>
        <authorList>
            <person name="Smith C."/>
        </authorList>
    </citation>
    <scope>NUCLEOTIDE SEQUENCE [LARGE SCALE GENOMIC DNA]</scope>
    <source>
        <strain evidence="1">EP-1</strain>
        <tissue evidence="1">Whole</tissue>
    </source>
</reference>
<gene>
    <name evidence="1" type="ORF">SK128_027333</name>
</gene>
<dbReference type="InterPro" id="IPR015421">
    <property type="entry name" value="PyrdxlP-dep_Trfase_major"/>
</dbReference>
<accession>A0AAN8WQ52</accession>
<evidence type="ECO:0000313" key="1">
    <source>
        <dbReference type="EMBL" id="KAK7067018.1"/>
    </source>
</evidence>
<protein>
    <submittedName>
        <fullName evidence="1">Uncharacterized protein</fullName>
    </submittedName>
</protein>
<sequence>MPDLYRGQYQGDDPQAVDKYLADARDLMEKAQQNGRKIACFIAEPMLTIPGCIIPPSFWIQEMYK</sequence>
<comment type="caution">
    <text evidence="1">The sequence shown here is derived from an EMBL/GenBank/DDBJ whole genome shotgun (WGS) entry which is preliminary data.</text>
</comment>
<organism evidence="1 2">
    <name type="scientific">Halocaridina rubra</name>
    <name type="common">Hawaiian red shrimp</name>
    <dbReference type="NCBI Taxonomy" id="373956"/>
    <lineage>
        <taxon>Eukaryota</taxon>
        <taxon>Metazoa</taxon>
        <taxon>Ecdysozoa</taxon>
        <taxon>Arthropoda</taxon>
        <taxon>Crustacea</taxon>
        <taxon>Multicrustacea</taxon>
        <taxon>Malacostraca</taxon>
        <taxon>Eumalacostraca</taxon>
        <taxon>Eucarida</taxon>
        <taxon>Decapoda</taxon>
        <taxon>Pleocyemata</taxon>
        <taxon>Caridea</taxon>
        <taxon>Atyoidea</taxon>
        <taxon>Atyidae</taxon>
        <taxon>Halocaridina</taxon>
    </lineage>
</organism>
<dbReference type="SUPFAM" id="SSF53383">
    <property type="entry name" value="PLP-dependent transferases"/>
    <property type="match status" value="1"/>
</dbReference>
<name>A0AAN8WQ52_HALRR</name>
<dbReference type="EMBL" id="JAXCGZ010018952">
    <property type="protein sequence ID" value="KAK7067018.1"/>
    <property type="molecule type" value="Genomic_DNA"/>
</dbReference>
<evidence type="ECO:0000313" key="2">
    <source>
        <dbReference type="Proteomes" id="UP001381693"/>
    </source>
</evidence>
<dbReference type="AlphaFoldDB" id="A0AAN8WQ52"/>
<dbReference type="InterPro" id="IPR015424">
    <property type="entry name" value="PyrdxlP-dep_Trfase"/>
</dbReference>
<dbReference type="Gene3D" id="3.40.640.10">
    <property type="entry name" value="Type I PLP-dependent aspartate aminotransferase-like (Major domain)"/>
    <property type="match status" value="1"/>
</dbReference>
<keyword evidence="2" id="KW-1185">Reference proteome</keyword>
<proteinExistence type="predicted"/>